<accession>A0A5N6M6R2</accession>
<dbReference type="InterPro" id="IPR052035">
    <property type="entry name" value="ZnF_BED_domain_contain"/>
</dbReference>
<organism evidence="3 4">
    <name type="scientific">Mikania micrantha</name>
    <name type="common">bitter vine</name>
    <dbReference type="NCBI Taxonomy" id="192012"/>
    <lineage>
        <taxon>Eukaryota</taxon>
        <taxon>Viridiplantae</taxon>
        <taxon>Streptophyta</taxon>
        <taxon>Embryophyta</taxon>
        <taxon>Tracheophyta</taxon>
        <taxon>Spermatophyta</taxon>
        <taxon>Magnoliopsida</taxon>
        <taxon>eudicotyledons</taxon>
        <taxon>Gunneridae</taxon>
        <taxon>Pentapetalae</taxon>
        <taxon>asterids</taxon>
        <taxon>campanulids</taxon>
        <taxon>Asterales</taxon>
        <taxon>Asteraceae</taxon>
        <taxon>Asteroideae</taxon>
        <taxon>Heliantheae alliance</taxon>
        <taxon>Eupatorieae</taxon>
        <taxon>Mikania</taxon>
    </lineage>
</organism>
<dbReference type="OrthoDB" id="1747355at2759"/>
<feature type="domain" description="hAT-like transposase RNase-H fold" evidence="2">
    <location>
        <begin position="140"/>
        <end position="212"/>
    </location>
</feature>
<dbReference type="Pfam" id="PF14372">
    <property type="entry name" value="hAT-like_RNase-H"/>
    <property type="match status" value="1"/>
</dbReference>
<dbReference type="InterPro" id="IPR012337">
    <property type="entry name" value="RNaseH-like_sf"/>
</dbReference>
<protein>
    <recommendedName>
        <fullName evidence="2">hAT-like transposase RNase-H fold domain-containing protein</fullName>
    </recommendedName>
</protein>
<keyword evidence="4" id="KW-1185">Reference proteome</keyword>
<gene>
    <name evidence="3" type="ORF">E3N88_31844</name>
</gene>
<dbReference type="PANTHER" id="PTHR46481">
    <property type="entry name" value="ZINC FINGER BED DOMAIN-CONTAINING PROTEIN 4"/>
    <property type="match status" value="1"/>
</dbReference>
<comment type="caution">
    <text evidence="3">The sequence shown here is derived from an EMBL/GenBank/DDBJ whole genome shotgun (WGS) entry which is preliminary data.</text>
</comment>
<dbReference type="GO" id="GO:0005634">
    <property type="term" value="C:nucleus"/>
    <property type="evidence" value="ECO:0007669"/>
    <property type="project" value="UniProtKB-SubCell"/>
</dbReference>
<name>A0A5N6M6R2_9ASTR</name>
<dbReference type="GO" id="GO:0003677">
    <property type="term" value="F:DNA binding"/>
    <property type="evidence" value="ECO:0007669"/>
    <property type="project" value="UniProtKB-KW"/>
</dbReference>
<dbReference type="PANTHER" id="PTHR46481:SF7">
    <property type="entry name" value="ZINC FINGER BED DOMAIN-CONTAINING PROTEIN RICESLEEPER 2-LIKE"/>
    <property type="match status" value="1"/>
</dbReference>
<evidence type="ECO:0000259" key="2">
    <source>
        <dbReference type="Pfam" id="PF14372"/>
    </source>
</evidence>
<evidence type="ECO:0000256" key="1">
    <source>
        <dbReference type="ARBA" id="ARBA00023125"/>
    </source>
</evidence>
<evidence type="ECO:0000313" key="4">
    <source>
        <dbReference type="Proteomes" id="UP000326396"/>
    </source>
</evidence>
<reference evidence="3 4" key="1">
    <citation type="submission" date="2019-05" db="EMBL/GenBank/DDBJ databases">
        <title>Mikania micrantha, genome provides insights into the molecular mechanism of rapid growth.</title>
        <authorList>
            <person name="Liu B."/>
        </authorList>
    </citation>
    <scope>NUCLEOTIDE SEQUENCE [LARGE SCALE GENOMIC DNA]</scope>
    <source>
        <strain evidence="3">NLD-2019</strain>
        <tissue evidence="3">Leaf</tissue>
    </source>
</reference>
<sequence length="257" mass="30359">MIISDELPFTTVEHEGFKKLMETICPNFKLCIDRIRNAIRYVRISPKRLELFKKCAKASNIDSKSFLCLDCPTRWNSTYEMLFRAQKFEKAFDEYDLEDSNYRNDLGSCDVPTKTNWHYARHLAKALEMFKNKTIKASCSSHVVVNKFFKDIMEIDTHLRELKSSGDLIKKVTGSNMQVKFDKYWSHDSNINMILYIAAILDPRQKFRSAMFKPIPCFEEDQVDLELRSNIRRRWSIGVLFGHRRGDNWIGMELDWK</sequence>
<keyword evidence="1" id="KW-0238">DNA-binding</keyword>
<evidence type="ECO:0000313" key="3">
    <source>
        <dbReference type="EMBL" id="KAD3336325.1"/>
    </source>
</evidence>
<dbReference type="InterPro" id="IPR025525">
    <property type="entry name" value="hAT-like_transposase_RNase-H"/>
</dbReference>
<dbReference type="EMBL" id="SZYD01000016">
    <property type="protein sequence ID" value="KAD3336325.1"/>
    <property type="molecule type" value="Genomic_DNA"/>
</dbReference>
<dbReference type="Proteomes" id="UP000326396">
    <property type="component" value="Linkage Group LG6"/>
</dbReference>
<dbReference type="AlphaFoldDB" id="A0A5N6M6R2"/>
<dbReference type="GO" id="GO:0008270">
    <property type="term" value="F:zinc ion binding"/>
    <property type="evidence" value="ECO:0007669"/>
    <property type="project" value="UniProtKB-KW"/>
</dbReference>
<proteinExistence type="predicted"/>
<dbReference type="SUPFAM" id="SSF53098">
    <property type="entry name" value="Ribonuclease H-like"/>
    <property type="match status" value="1"/>
</dbReference>